<evidence type="ECO:0000256" key="5">
    <source>
        <dbReference type="SAM" id="Coils"/>
    </source>
</evidence>
<proteinExistence type="evidence at transcript level"/>
<evidence type="ECO:0008006" key="7">
    <source>
        <dbReference type="Google" id="ProtNLM"/>
    </source>
</evidence>
<dbReference type="AlphaFoldDB" id="A7WQN0"/>
<name>A7WQN0_OXYMA</name>
<evidence type="ECO:0000256" key="3">
    <source>
        <dbReference type="ARBA" id="ARBA00022781"/>
    </source>
</evidence>
<keyword evidence="3" id="KW-0375">Hydrogen ion transport</keyword>
<dbReference type="Pfam" id="PF03179">
    <property type="entry name" value="V-ATPase_G"/>
    <property type="match status" value="1"/>
</dbReference>
<keyword evidence="4" id="KW-0406">Ion transport</keyword>
<keyword evidence="5" id="KW-0175">Coiled coil</keyword>
<comment type="similarity">
    <text evidence="1">Belongs to the V-ATPase G subunit family.</text>
</comment>
<protein>
    <recommendedName>
        <fullName evidence="7">V-type proton ATPase subunit G</fullName>
    </recommendedName>
</protein>
<evidence type="ECO:0000256" key="4">
    <source>
        <dbReference type="ARBA" id="ARBA00023065"/>
    </source>
</evidence>
<dbReference type="Gene3D" id="1.20.5.2950">
    <property type="match status" value="1"/>
</dbReference>
<organism evidence="6">
    <name type="scientific">Oxyrrhis marina</name>
    <name type="common">Dinoflagellate</name>
    <dbReference type="NCBI Taxonomy" id="2969"/>
    <lineage>
        <taxon>Eukaryota</taxon>
        <taxon>Sar</taxon>
        <taxon>Alveolata</taxon>
        <taxon>Dinophyceae</taxon>
        <taxon>Oxyrrhinales</taxon>
        <taxon>Oxyrrhinaceae</taxon>
        <taxon>Oxyrrhis</taxon>
    </lineage>
</organism>
<evidence type="ECO:0000256" key="1">
    <source>
        <dbReference type="ARBA" id="ARBA00010066"/>
    </source>
</evidence>
<accession>A7WQN0</accession>
<keyword evidence="2" id="KW-0813">Transport</keyword>
<evidence type="ECO:0000313" key="6">
    <source>
        <dbReference type="EMBL" id="ABV22481.1"/>
    </source>
</evidence>
<dbReference type="EMBL" id="EF134367">
    <property type="protein sequence ID" value="ABV22481.1"/>
    <property type="molecule type" value="mRNA"/>
</dbReference>
<evidence type="ECO:0000256" key="2">
    <source>
        <dbReference type="ARBA" id="ARBA00022448"/>
    </source>
</evidence>
<sequence>MAQSQQFIKQLQAAEDQAEKIIATANANRVKKLQQAKQAAEKEYNEYKEKLNEKFQGEFGTEVVDPTSSAAYRQSQMADVQADYDKNKKQVTDYVFNKVVGVNLDLSAIQVSTLSK</sequence>
<feature type="coiled-coil region" evidence="5">
    <location>
        <begin position="8"/>
        <end position="57"/>
    </location>
</feature>
<dbReference type="GO" id="GO:0046961">
    <property type="term" value="F:proton-transporting ATPase activity, rotational mechanism"/>
    <property type="evidence" value="ECO:0007669"/>
    <property type="project" value="InterPro"/>
</dbReference>
<dbReference type="GO" id="GO:0016471">
    <property type="term" value="C:vacuolar proton-transporting V-type ATPase complex"/>
    <property type="evidence" value="ECO:0007669"/>
    <property type="project" value="InterPro"/>
</dbReference>
<reference evidence="6" key="1">
    <citation type="journal article" date="2007" name="Proc. Natl. Acad. Sci. U.S.A.">
        <title>Spliced leader RNA trans-splicing in dinoflagellates.</title>
        <authorList>
            <person name="Zhang H."/>
            <person name="Hou Y."/>
            <person name="Miranda L."/>
            <person name="Campbell D.A."/>
            <person name="Sturm N.R."/>
            <person name="Gaasterland T."/>
            <person name="Lin S."/>
        </authorList>
    </citation>
    <scope>NUCLEOTIDE SEQUENCE</scope>
    <source>
        <strain evidence="6">Om-5p-42</strain>
    </source>
</reference>
<dbReference type="InterPro" id="IPR005124">
    <property type="entry name" value="V-ATPase_G"/>
</dbReference>